<dbReference type="FunCoup" id="E4XEA0">
    <property type="interactions" value="3"/>
</dbReference>
<dbReference type="Gene3D" id="3.40.50.300">
    <property type="entry name" value="P-loop containing nucleotide triphosphate hydrolases"/>
    <property type="match status" value="1"/>
</dbReference>
<name>E4XEA0_OIKDI</name>
<dbReference type="NCBIfam" id="NF006958">
    <property type="entry name" value="PRK09435.1"/>
    <property type="match status" value="1"/>
</dbReference>
<comment type="similarity">
    <text evidence="1">Belongs to the SIMIBI class G3E GTPase family. ArgK/MeaB subfamily.</text>
</comment>
<keyword evidence="3" id="KW-1185">Reference proteome</keyword>
<reference evidence="2 3" key="1">
    <citation type="journal article" date="2010" name="Science">
        <title>Plasticity of animal genome architecture unmasked by rapid evolution of a pelagic tunicate.</title>
        <authorList>
            <person name="Denoeud F."/>
            <person name="Henriet S."/>
            <person name="Mungpakdee S."/>
            <person name="Aury J.M."/>
            <person name="Da Silva C."/>
            <person name="Brinkmann H."/>
            <person name="Mikhaleva J."/>
            <person name="Olsen L.C."/>
            <person name="Jubin C."/>
            <person name="Canestro C."/>
            <person name="Bouquet J.M."/>
            <person name="Danks G."/>
            <person name="Poulain J."/>
            <person name="Campsteijn C."/>
            <person name="Adamski M."/>
            <person name="Cross I."/>
            <person name="Yadetie F."/>
            <person name="Muffato M."/>
            <person name="Louis A."/>
            <person name="Butcher S."/>
            <person name="Tsagkogeorga G."/>
            <person name="Konrad A."/>
            <person name="Singh S."/>
            <person name="Jensen M.F."/>
            <person name="Cong E.H."/>
            <person name="Eikeseth-Otteraa H."/>
            <person name="Noel B."/>
            <person name="Anthouard V."/>
            <person name="Porcel B.M."/>
            <person name="Kachouri-Lafond R."/>
            <person name="Nishino A."/>
            <person name="Ugolini M."/>
            <person name="Chourrout P."/>
            <person name="Nishida H."/>
            <person name="Aasland R."/>
            <person name="Huzurbazar S."/>
            <person name="Westhof E."/>
            <person name="Delsuc F."/>
            <person name="Lehrach H."/>
            <person name="Reinhardt R."/>
            <person name="Weissenbach J."/>
            <person name="Roy S.W."/>
            <person name="Artiguenave F."/>
            <person name="Postlethwait J.H."/>
            <person name="Manak J.R."/>
            <person name="Thompson E.M."/>
            <person name="Jaillon O."/>
            <person name="Du Pasquier L."/>
            <person name="Boudinot P."/>
            <person name="Liberles D.A."/>
            <person name="Volff J.N."/>
            <person name="Philippe H."/>
            <person name="Lenhard B."/>
            <person name="Roest Crollius H."/>
            <person name="Wincker P."/>
            <person name="Chourrout D."/>
        </authorList>
    </citation>
    <scope>NUCLEOTIDE SEQUENCE [LARGE SCALE GENOMIC DNA]</scope>
</reference>
<dbReference type="EMBL" id="FN653041">
    <property type="protein sequence ID" value="CBY09503.1"/>
    <property type="molecule type" value="Genomic_DNA"/>
</dbReference>
<dbReference type="Gene3D" id="1.10.287.130">
    <property type="match status" value="1"/>
</dbReference>
<dbReference type="NCBIfam" id="TIGR00750">
    <property type="entry name" value="lao"/>
    <property type="match status" value="1"/>
</dbReference>
<dbReference type="OrthoDB" id="1476984at2759"/>
<dbReference type="GO" id="GO:0005525">
    <property type="term" value="F:GTP binding"/>
    <property type="evidence" value="ECO:0007669"/>
    <property type="project" value="InterPro"/>
</dbReference>
<protein>
    <recommendedName>
        <fullName evidence="4">AAA+ ATPase domain-containing protein</fullName>
    </recommendedName>
</protein>
<proteinExistence type="inferred from homology"/>
<gene>
    <name evidence="2" type="ORF">GSOID_T00008504001</name>
</gene>
<dbReference type="GO" id="GO:0003924">
    <property type="term" value="F:GTPase activity"/>
    <property type="evidence" value="ECO:0007669"/>
    <property type="project" value="InterPro"/>
</dbReference>
<dbReference type="GO" id="GO:0005737">
    <property type="term" value="C:cytoplasm"/>
    <property type="evidence" value="ECO:0007669"/>
    <property type="project" value="TreeGrafter"/>
</dbReference>
<dbReference type="InParanoid" id="E4XEA0"/>
<accession>E4XEA0</accession>
<dbReference type="PANTHER" id="PTHR23408:SF3">
    <property type="entry name" value="METHYLMALONIC ACIDURIA TYPE A PROTEIN, MITOCHONDRIAL"/>
    <property type="match status" value="1"/>
</dbReference>
<dbReference type="CDD" id="cd03114">
    <property type="entry name" value="MMAA-like"/>
    <property type="match status" value="1"/>
</dbReference>
<dbReference type="InterPro" id="IPR005129">
    <property type="entry name" value="GTPase_ArgK"/>
</dbReference>
<dbReference type="AlphaFoldDB" id="E4XEA0"/>
<dbReference type="Pfam" id="PF03308">
    <property type="entry name" value="MeaB"/>
    <property type="match status" value="1"/>
</dbReference>
<sequence>MAQEILTRLLQNGQVEEDISKTFRIGLSGPPGAGKSTFIEAAGQHIINEGSNLAVLAVDPSSSRTGGSLLGDKTRMQNLGVNPQAYIRPSPACGELGGVARNTHEAAVLCEAAGYKNIIIETVGVGQSEIAVADMVDVFLLLLPPSAGDELQGIKRGIVELVDVVAVNKYDGDMKPAVRRIAAEYTSALKFMTPKYKCWRPRVRRISSLNNIGIDDLWELLQEFRHEMINSGELLELRRMQREKQMWSQIEFSLIESFKKNPKVLNNLSEVNRALRRREITPGSAAERLLSVLNQL</sequence>
<dbReference type="SUPFAM" id="SSF52540">
    <property type="entry name" value="P-loop containing nucleoside triphosphate hydrolases"/>
    <property type="match status" value="1"/>
</dbReference>
<evidence type="ECO:0008006" key="4">
    <source>
        <dbReference type="Google" id="ProtNLM"/>
    </source>
</evidence>
<dbReference type="PANTHER" id="PTHR23408">
    <property type="entry name" value="METHYLMALONYL-COA MUTASE"/>
    <property type="match status" value="1"/>
</dbReference>
<organism evidence="2 3">
    <name type="scientific">Oikopleura dioica</name>
    <name type="common">Tunicate</name>
    <dbReference type="NCBI Taxonomy" id="34765"/>
    <lineage>
        <taxon>Eukaryota</taxon>
        <taxon>Metazoa</taxon>
        <taxon>Chordata</taxon>
        <taxon>Tunicata</taxon>
        <taxon>Appendicularia</taxon>
        <taxon>Copelata</taxon>
        <taxon>Oikopleuridae</taxon>
        <taxon>Oikopleura</taxon>
    </lineage>
</organism>
<dbReference type="InterPro" id="IPR027417">
    <property type="entry name" value="P-loop_NTPase"/>
</dbReference>
<dbReference type="Proteomes" id="UP000001307">
    <property type="component" value="Unassembled WGS sequence"/>
</dbReference>
<evidence type="ECO:0000256" key="1">
    <source>
        <dbReference type="ARBA" id="ARBA00009625"/>
    </source>
</evidence>
<evidence type="ECO:0000313" key="2">
    <source>
        <dbReference type="EMBL" id="CBY09503.1"/>
    </source>
</evidence>
<evidence type="ECO:0000313" key="3">
    <source>
        <dbReference type="Proteomes" id="UP000001307"/>
    </source>
</evidence>